<dbReference type="Gene3D" id="3.30.565.40">
    <property type="entry name" value="Fervidobacterium nodosum Rt17-B1 like"/>
    <property type="match status" value="1"/>
</dbReference>
<dbReference type="InterPro" id="IPR037126">
    <property type="entry name" value="PdaC/RsiV-like_sf"/>
</dbReference>
<evidence type="ECO:0000313" key="4">
    <source>
        <dbReference type="Proteomes" id="UP000297225"/>
    </source>
</evidence>
<dbReference type="Pfam" id="PF11738">
    <property type="entry name" value="DUF3298"/>
    <property type="match status" value="1"/>
</dbReference>
<keyword evidence="4" id="KW-1185">Reference proteome</keyword>
<dbReference type="OrthoDB" id="594879at2"/>
<name>A0A4Y8WQQ8_9PORP</name>
<dbReference type="PROSITE" id="PS51257">
    <property type="entry name" value="PROKAR_LIPOPROTEIN"/>
    <property type="match status" value="1"/>
</dbReference>
<feature type="domain" description="DUF3298" evidence="1">
    <location>
        <begin position="199"/>
        <end position="276"/>
    </location>
</feature>
<dbReference type="Pfam" id="PF13739">
    <property type="entry name" value="PdaC"/>
    <property type="match status" value="1"/>
</dbReference>
<accession>A0A4Y8WQQ8</accession>
<evidence type="ECO:0000259" key="2">
    <source>
        <dbReference type="Pfam" id="PF13739"/>
    </source>
</evidence>
<comment type="caution">
    <text evidence="3">The sequence shown here is derived from an EMBL/GenBank/DDBJ whole genome shotgun (WGS) entry which is preliminary data.</text>
</comment>
<dbReference type="InterPro" id="IPR021729">
    <property type="entry name" value="DUF3298"/>
</dbReference>
<evidence type="ECO:0000259" key="1">
    <source>
        <dbReference type="Pfam" id="PF11738"/>
    </source>
</evidence>
<dbReference type="STRING" id="1122973.GCA_000379925_01575"/>
<organism evidence="3 4">
    <name type="scientific">Porphyromonas levii</name>
    <dbReference type="NCBI Taxonomy" id="28114"/>
    <lineage>
        <taxon>Bacteria</taxon>
        <taxon>Pseudomonadati</taxon>
        <taxon>Bacteroidota</taxon>
        <taxon>Bacteroidia</taxon>
        <taxon>Bacteroidales</taxon>
        <taxon>Porphyromonadaceae</taxon>
        <taxon>Porphyromonas</taxon>
    </lineage>
</organism>
<dbReference type="RefSeq" id="WP_018358806.1">
    <property type="nucleotide sequence ID" value="NZ_CP197400.1"/>
</dbReference>
<reference evidence="3 4" key="1">
    <citation type="submission" date="2019-03" db="EMBL/GenBank/DDBJ databases">
        <title>Porphyromonas levii Isolated from the Uterus of Dairy Cows.</title>
        <authorList>
            <person name="Francis A.M."/>
        </authorList>
    </citation>
    <scope>NUCLEOTIDE SEQUENCE [LARGE SCALE GENOMIC DNA]</scope>
    <source>
        <strain evidence="3 4">AF5678</strain>
    </source>
</reference>
<dbReference type="EMBL" id="SPNC01000020">
    <property type="protein sequence ID" value="TFH96434.1"/>
    <property type="molecule type" value="Genomic_DNA"/>
</dbReference>
<feature type="domain" description="Deacetylase PdaC" evidence="2">
    <location>
        <begin position="67"/>
        <end position="178"/>
    </location>
</feature>
<evidence type="ECO:0000313" key="3">
    <source>
        <dbReference type="EMBL" id="TFH96434.1"/>
    </source>
</evidence>
<protein>
    <submittedName>
        <fullName evidence="3">DUF3298/DUF4163 domain-containing protein</fullName>
    </submittedName>
</protein>
<dbReference type="Proteomes" id="UP000297225">
    <property type="component" value="Unassembled WGS sequence"/>
</dbReference>
<dbReference type="Gene3D" id="3.90.640.20">
    <property type="entry name" value="Heat-shock cognate protein, ATPase"/>
    <property type="match status" value="1"/>
</dbReference>
<dbReference type="AlphaFoldDB" id="A0A4Y8WQQ8"/>
<dbReference type="InterPro" id="IPR025303">
    <property type="entry name" value="PdaC"/>
</dbReference>
<proteinExistence type="predicted"/>
<sequence>MKRIGVLALLSIVLGMGLVGCNKKGQQSHLNEYITWQRISAFAEYTDPFVLENWPKEEEATIPNCWVHVDILYPQIEDKSYIALRDSLVKAMTLRVSLQPSNDFSKDSIQAFVNSYVDAQVSDYKADLTQASELDFDVFSYSVFSRRIDLCDSLVYNQNGIVSITMLSQEYTGGVHGNELLTTLNYDLEQNEAITLSALFSDPKDSRIEELLLGRLMAEFDVSTPEELEYAGIFNYQMLEVTNNFYFTNEGITFYYNPYELAAYAVGSIELSLTYEQLAPFINGAYTKLIPR</sequence>
<gene>
    <name evidence="3" type="ORF">E4P47_02350</name>
</gene>